<protein>
    <submittedName>
        <fullName evidence="1">Transcriptional regulator</fullName>
    </submittedName>
</protein>
<dbReference type="EMBL" id="NOIG01000008">
    <property type="protein sequence ID" value="OYD49730.1"/>
    <property type="molecule type" value="Genomic_DNA"/>
</dbReference>
<comment type="caution">
    <text evidence="1">The sequence shown here is derived from an EMBL/GenBank/DDBJ whole genome shotgun (WGS) entry which is preliminary data.</text>
</comment>
<accession>A0A235EL64</accession>
<dbReference type="PIRSF" id="PIRSF010372">
    <property type="entry name" value="PaiB"/>
    <property type="match status" value="1"/>
</dbReference>
<evidence type="ECO:0000313" key="2">
    <source>
        <dbReference type="Proteomes" id="UP000215441"/>
    </source>
</evidence>
<dbReference type="Pfam" id="PF04299">
    <property type="entry name" value="FMN_bind_2"/>
    <property type="match status" value="1"/>
</dbReference>
<dbReference type="SUPFAM" id="SSF50475">
    <property type="entry name" value="FMN-binding split barrel"/>
    <property type="match status" value="1"/>
</dbReference>
<sequence>MANPNRQFQVTEPATLHALVQAQPLATLVIAHAGAQHVNHIPLYLDPARGPHGTLVGHVARANGVWPLLPQTAVAVFHGPQAYVSPSWYPSKAIDGKQVPTWNYAAVHAHGTLSAVDDPVRLRAILHTLSERHEAHRPDPWRIDDAPPDYIDKLLRAIVGIELAVERWEGIWKVSQNRTDTDRAGVVQGLMAEGTPAAKGMAALVQGGLTA</sequence>
<organism evidence="1 2">
    <name type="scientific">Acidovorax kalamii</name>
    <dbReference type="NCBI Taxonomy" id="2004485"/>
    <lineage>
        <taxon>Bacteria</taxon>
        <taxon>Pseudomonadati</taxon>
        <taxon>Pseudomonadota</taxon>
        <taxon>Betaproteobacteria</taxon>
        <taxon>Burkholderiales</taxon>
        <taxon>Comamonadaceae</taxon>
        <taxon>Acidovorax</taxon>
    </lineage>
</organism>
<dbReference type="InterPro" id="IPR007396">
    <property type="entry name" value="TR_PAI2-type"/>
</dbReference>
<dbReference type="RefSeq" id="WP_094289893.1">
    <property type="nucleotide sequence ID" value="NZ_NOIG01000008.1"/>
</dbReference>
<evidence type="ECO:0000313" key="1">
    <source>
        <dbReference type="EMBL" id="OYD49730.1"/>
    </source>
</evidence>
<proteinExistence type="predicted"/>
<dbReference type="Proteomes" id="UP000215441">
    <property type="component" value="Unassembled WGS sequence"/>
</dbReference>
<dbReference type="Gene3D" id="2.30.110.10">
    <property type="entry name" value="Electron Transport, Fmn-binding Protein, Chain A"/>
    <property type="match status" value="1"/>
</dbReference>
<dbReference type="InterPro" id="IPR012349">
    <property type="entry name" value="Split_barrel_FMN-bd"/>
</dbReference>
<dbReference type="OrthoDB" id="9794948at2"/>
<name>A0A235EL64_9BURK</name>
<reference evidence="1 2" key="1">
    <citation type="submission" date="2017-07" db="EMBL/GenBank/DDBJ databases">
        <title>Acidovorax KNDSW TSA 6 genome sequence and assembly.</title>
        <authorList>
            <person name="Mayilraj S."/>
        </authorList>
    </citation>
    <scope>NUCLEOTIDE SEQUENCE [LARGE SCALE GENOMIC DNA]</scope>
    <source>
        <strain evidence="1 2">KNDSW-TSA6</strain>
    </source>
</reference>
<keyword evidence="2" id="KW-1185">Reference proteome</keyword>
<dbReference type="PANTHER" id="PTHR35802:SF1">
    <property type="entry name" value="PROTEASE SYNTHASE AND SPORULATION PROTEIN PAI 2"/>
    <property type="match status" value="1"/>
</dbReference>
<dbReference type="PANTHER" id="PTHR35802">
    <property type="entry name" value="PROTEASE SYNTHASE AND SPORULATION PROTEIN PAI 2"/>
    <property type="match status" value="1"/>
</dbReference>
<gene>
    <name evidence="1" type="ORF">CBY09_12260</name>
</gene>
<dbReference type="AlphaFoldDB" id="A0A235EL64"/>